<feature type="domain" description="Integrase catalytic" evidence="2">
    <location>
        <begin position="1"/>
        <end position="171"/>
    </location>
</feature>
<protein>
    <submittedName>
        <fullName evidence="3">Transposase InsO family protein</fullName>
    </submittedName>
</protein>
<feature type="region of interest" description="Disordered" evidence="1">
    <location>
        <begin position="1"/>
        <end position="24"/>
    </location>
</feature>
<dbReference type="RefSeq" id="WP_246334213.1">
    <property type="nucleotide sequence ID" value="NZ_JACCCC010000001.1"/>
</dbReference>
<dbReference type="EMBL" id="JACCCC010000001">
    <property type="protein sequence ID" value="NYE45481.1"/>
    <property type="molecule type" value="Genomic_DNA"/>
</dbReference>
<gene>
    <name evidence="3" type="ORF">HDA32_000601</name>
</gene>
<dbReference type="PROSITE" id="PS50994">
    <property type="entry name" value="INTEGRASE"/>
    <property type="match status" value="1"/>
</dbReference>
<dbReference type="InterPro" id="IPR012337">
    <property type="entry name" value="RNaseH-like_sf"/>
</dbReference>
<sequence length="185" mass="20361">MPPRSRNHREPTGPDTPHAIAASPLVSPSAIVTQNARSTSRRIGGRPGERIAGRTVNAVIHPAGLPTQHLHDQVLRRPIESTQYMNLAFGRRCAEAGIRPSTGRSGSCFDNAVTESFFASLETGLIDRTAFATRAEAKQEVFSYIEGFYNPHRRHSANGQLNPAEYERRHTKAARQEPEVLPETA</sequence>
<dbReference type="Gene3D" id="3.30.420.10">
    <property type="entry name" value="Ribonuclease H-like superfamily/Ribonuclease H"/>
    <property type="match status" value="1"/>
</dbReference>
<feature type="region of interest" description="Disordered" evidence="1">
    <location>
        <begin position="154"/>
        <end position="185"/>
    </location>
</feature>
<dbReference type="AlphaFoldDB" id="A0A852TPR7"/>
<dbReference type="GO" id="GO:0003676">
    <property type="term" value="F:nucleic acid binding"/>
    <property type="evidence" value="ECO:0007669"/>
    <property type="project" value="InterPro"/>
</dbReference>
<dbReference type="Proteomes" id="UP000589036">
    <property type="component" value="Unassembled WGS sequence"/>
</dbReference>
<dbReference type="InterPro" id="IPR050900">
    <property type="entry name" value="Transposase_IS3/IS150/IS904"/>
</dbReference>
<dbReference type="PANTHER" id="PTHR46889">
    <property type="entry name" value="TRANSPOSASE INSF FOR INSERTION SEQUENCE IS3B-RELATED"/>
    <property type="match status" value="1"/>
</dbReference>
<organism evidence="3 4">
    <name type="scientific">Spinactinospora alkalitolerans</name>
    <dbReference type="NCBI Taxonomy" id="687207"/>
    <lineage>
        <taxon>Bacteria</taxon>
        <taxon>Bacillati</taxon>
        <taxon>Actinomycetota</taxon>
        <taxon>Actinomycetes</taxon>
        <taxon>Streptosporangiales</taxon>
        <taxon>Nocardiopsidaceae</taxon>
        <taxon>Spinactinospora</taxon>
    </lineage>
</organism>
<reference evidence="3 4" key="1">
    <citation type="submission" date="2020-07" db="EMBL/GenBank/DDBJ databases">
        <title>Sequencing the genomes of 1000 actinobacteria strains.</title>
        <authorList>
            <person name="Klenk H.-P."/>
        </authorList>
    </citation>
    <scope>NUCLEOTIDE SEQUENCE [LARGE SCALE GENOMIC DNA]</scope>
    <source>
        <strain evidence="3 4">CXB654</strain>
    </source>
</reference>
<dbReference type="Pfam" id="PF13333">
    <property type="entry name" value="rve_2"/>
    <property type="match status" value="1"/>
</dbReference>
<dbReference type="PANTHER" id="PTHR46889:SF4">
    <property type="entry name" value="TRANSPOSASE INSO FOR INSERTION SEQUENCE ELEMENT IS911B-RELATED"/>
    <property type="match status" value="1"/>
</dbReference>
<evidence type="ECO:0000256" key="1">
    <source>
        <dbReference type="SAM" id="MobiDB-lite"/>
    </source>
</evidence>
<proteinExistence type="predicted"/>
<dbReference type="GO" id="GO:0015074">
    <property type="term" value="P:DNA integration"/>
    <property type="evidence" value="ECO:0007669"/>
    <property type="project" value="InterPro"/>
</dbReference>
<evidence type="ECO:0000313" key="3">
    <source>
        <dbReference type="EMBL" id="NYE45481.1"/>
    </source>
</evidence>
<evidence type="ECO:0000259" key="2">
    <source>
        <dbReference type="PROSITE" id="PS50994"/>
    </source>
</evidence>
<dbReference type="SUPFAM" id="SSF53098">
    <property type="entry name" value="Ribonuclease H-like"/>
    <property type="match status" value="1"/>
</dbReference>
<comment type="caution">
    <text evidence="3">The sequence shown here is derived from an EMBL/GenBank/DDBJ whole genome shotgun (WGS) entry which is preliminary data.</text>
</comment>
<accession>A0A852TPR7</accession>
<keyword evidence="4" id="KW-1185">Reference proteome</keyword>
<name>A0A852TPR7_9ACTN</name>
<dbReference type="InterPro" id="IPR001584">
    <property type="entry name" value="Integrase_cat-core"/>
</dbReference>
<evidence type="ECO:0000313" key="4">
    <source>
        <dbReference type="Proteomes" id="UP000589036"/>
    </source>
</evidence>
<dbReference type="InterPro" id="IPR036397">
    <property type="entry name" value="RNaseH_sf"/>
</dbReference>